<dbReference type="Proteomes" id="UP000240739">
    <property type="component" value="Unassembled WGS sequence"/>
</dbReference>
<dbReference type="AlphaFoldDB" id="A0A2T4UC67"/>
<evidence type="ECO:0000259" key="1">
    <source>
        <dbReference type="Pfam" id="PF00534"/>
    </source>
</evidence>
<keyword evidence="2" id="KW-0808">Transferase</keyword>
<evidence type="ECO:0000313" key="2">
    <source>
        <dbReference type="EMBL" id="PTL54823.1"/>
    </source>
</evidence>
<gene>
    <name evidence="2" type="ORF">C7Y72_19750</name>
</gene>
<dbReference type="Gene3D" id="3.40.50.2000">
    <property type="entry name" value="Glycogen Phosphorylase B"/>
    <property type="match status" value="2"/>
</dbReference>
<dbReference type="InterPro" id="IPR050194">
    <property type="entry name" value="Glycosyltransferase_grp1"/>
</dbReference>
<dbReference type="PANTHER" id="PTHR45947:SF3">
    <property type="entry name" value="SULFOQUINOVOSYL TRANSFERASE SQD2"/>
    <property type="match status" value="1"/>
</dbReference>
<dbReference type="GO" id="GO:0016757">
    <property type="term" value="F:glycosyltransferase activity"/>
    <property type="evidence" value="ECO:0007669"/>
    <property type="project" value="InterPro"/>
</dbReference>
<sequence>MQSGSPPAVGLAHDYLLVMRGAERTFAEIAACWPTAPIHTALYDPEAMPRFAGRDVHTSVLQRTGVRQNGFRRLLPLFPAAVSRMRIDATELVVSSSSAFAHGMRVPEGVPHVCYCYTPFRYAWHERATALREVPAPARPALRLVLDQIRRWDVRVAARVDHYVAISEISRERIAAAFGRDAPIVHPPVEVERFTPTAGGEHLLVVCELVSHKRVELALEAAQRAGWPAVVVGTGPEQARLARDFPTARFAGRVSDPELAVLYAQARAVVVPSYEEFGIVAVEAQASGTPVVAPRRGGAAETVLDEVTGVLLDEVSAASIAAALAHEVVAQPDAAALRAQADRFSAATFRRRLVETVEELTGRPAPAGTVTDA</sequence>
<feature type="domain" description="Glycosyl transferase family 1" evidence="1">
    <location>
        <begin position="202"/>
        <end position="325"/>
    </location>
</feature>
<dbReference type="OrthoDB" id="9801573at2"/>
<accession>A0A2T4UC67</accession>
<keyword evidence="3" id="KW-1185">Reference proteome</keyword>
<evidence type="ECO:0000313" key="3">
    <source>
        <dbReference type="Proteomes" id="UP000240739"/>
    </source>
</evidence>
<dbReference type="Pfam" id="PF00534">
    <property type="entry name" value="Glycos_transf_1"/>
    <property type="match status" value="1"/>
</dbReference>
<proteinExistence type="predicted"/>
<comment type="caution">
    <text evidence="2">The sequence shown here is derived from an EMBL/GenBank/DDBJ whole genome shotgun (WGS) entry which is preliminary data.</text>
</comment>
<dbReference type="SUPFAM" id="SSF53756">
    <property type="entry name" value="UDP-Glycosyltransferase/glycogen phosphorylase"/>
    <property type="match status" value="1"/>
</dbReference>
<dbReference type="RefSeq" id="WP_107570923.1">
    <property type="nucleotide sequence ID" value="NZ_PYYB01000004.1"/>
</dbReference>
<protein>
    <submittedName>
        <fullName evidence="2">Glycosyl transferase</fullName>
    </submittedName>
</protein>
<dbReference type="EMBL" id="PYYB01000004">
    <property type="protein sequence ID" value="PTL54823.1"/>
    <property type="molecule type" value="Genomic_DNA"/>
</dbReference>
<name>A0A2T4UC67_9ACTN</name>
<reference evidence="2 3" key="1">
    <citation type="submission" date="2018-03" db="EMBL/GenBank/DDBJ databases">
        <title>Aquarubrobacter algicola gen. nov., sp. nov., a novel actinobacterium isolated from shallow eutrophic lake during the end of cyanobacterial harmful algal blooms.</title>
        <authorList>
            <person name="Chun S.J."/>
        </authorList>
    </citation>
    <scope>NUCLEOTIDE SEQUENCE [LARGE SCALE GENOMIC DNA]</scope>
    <source>
        <strain evidence="2 3">Seoho-28</strain>
    </source>
</reference>
<dbReference type="InterPro" id="IPR001296">
    <property type="entry name" value="Glyco_trans_1"/>
</dbReference>
<dbReference type="PANTHER" id="PTHR45947">
    <property type="entry name" value="SULFOQUINOVOSYL TRANSFERASE SQD2"/>
    <property type="match status" value="1"/>
</dbReference>
<organism evidence="2 3">
    <name type="scientific">Paraconexibacter algicola</name>
    <dbReference type="NCBI Taxonomy" id="2133960"/>
    <lineage>
        <taxon>Bacteria</taxon>
        <taxon>Bacillati</taxon>
        <taxon>Actinomycetota</taxon>
        <taxon>Thermoleophilia</taxon>
        <taxon>Solirubrobacterales</taxon>
        <taxon>Paraconexibacteraceae</taxon>
        <taxon>Paraconexibacter</taxon>
    </lineage>
</organism>